<dbReference type="InterPro" id="IPR011010">
    <property type="entry name" value="DNA_brk_join_enz"/>
</dbReference>
<dbReference type="InterPro" id="IPR002104">
    <property type="entry name" value="Integrase_catalytic"/>
</dbReference>
<evidence type="ECO:0000259" key="6">
    <source>
        <dbReference type="PROSITE" id="PS51898"/>
    </source>
</evidence>
<dbReference type="PANTHER" id="PTHR30349">
    <property type="entry name" value="PHAGE INTEGRASE-RELATED"/>
    <property type="match status" value="1"/>
</dbReference>
<dbReference type="Gene3D" id="1.10.443.10">
    <property type="entry name" value="Intergrase catalytic core"/>
    <property type="match status" value="1"/>
</dbReference>
<evidence type="ECO:0000256" key="1">
    <source>
        <dbReference type="ARBA" id="ARBA00008857"/>
    </source>
</evidence>
<keyword evidence="4" id="KW-0233">DNA recombination</keyword>
<dbReference type="GO" id="GO:0003677">
    <property type="term" value="F:DNA binding"/>
    <property type="evidence" value="ECO:0007669"/>
    <property type="project" value="UniProtKB-UniRule"/>
</dbReference>
<evidence type="ECO:0000256" key="5">
    <source>
        <dbReference type="PROSITE-ProRule" id="PRU01248"/>
    </source>
</evidence>
<dbReference type="AlphaFoldDB" id="A0A0P0USH1"/>
<reference evidence="8 9" key="2">
    <citation type="journal article" date="2016" name="ISME J.">
        <title>Heterogeneous composition of key metabolic gene clusters in a vent mussel symbiont population.</title>
        <authorList>
            <person name="Ikuta T."/>
            <person name="Takaki Y."/>
            <person name="Nagai Y."/>
            <person name="Shimamura S."/>
            <person name="Tsuda M."/>
            <person name="Kawagucci S."/>
            <person name="Aoki Y."/>
            <person name="Inoue K."/>
            <person name="Teruya M."/>
            <person name="Satou K."/>
            <person name="Teruya K."/>
            <person name="Shimoji M."/>
            <person name="Tamotsu H."/>
            <person name="Hirano T."/>
            <person name="Maruyama T."/>
            <person name="Yoshida T."/>
        </authorList>
    </citation>
    <scope>NUCLEOTIDE SEQUENCE [LARGE SCALE GENOMIC DNA]</scope>
    <source>
        <strain evidence="8 9">Myojin Knoll</strain>
    </source>
</reference>
<dbReference type="InterPro" id="IPR050090">
    <property type="entry name" value="Tyrosine_recombinase_XerCD"/>
</dbReference>
<comment type="similarity">
    <text evidence="1">Belongs to the 'phage' integrase family.</text>
</comment>
<evidence type="ECO:0000256" key="2">
    <source>
        <dbReference type="ARBA" id="ARBA00022908"/>
    </source>
</evidence>
<feature type="domain" description="Core-binding (CB)" evidence="7">
    <location>
        <begin position="1"/>
        <end position="83"/>
    </location>
</feature>
<dbReference type="PROSITE" id="PS51898">
    <property type="entry name" value="TYR_RECOMBINASE"/>
    <property type="match status" value="1"/>
</dbReference>
<dbReference type="Gene3D" id="1.10.150.130">
    <property type="match status" value="1"/>
</dbReference>
<dbReference type="InterPro" id="IPR044068">
    <property type="entry name" value="CB"/>
</dbReference>
<feature type="domain" description="Tyr recombinase" evidence="6">
    <location>
        <begin position="102"/>
        <end position="315"/>
    </location>
</feature>
<dbReference type="NCBIfam" id="TIGR02249">
    <property type="entry name" value="integrase_gron"/>
    <property type="match status" value="1"/>
</dbReference>
<dbReference type="Proteomes" id="UP000067399">
    <property type="component" value="Chromosome"/>
</dbReference>
<dbReference type="OrthoDB" id="9801717at2"/>
<dbReference type="STRING" id="1303921.BSEPE_1220"/>
<organism evidence="8 9">
    <name type="scientific">endosymbiont of Bathymodiolus septemdierum str. Myojin knoll</name>
    <dbReference type="NCBI Taxonomy" id="1303921"/>
    <lineage>
        <taxon>Bacteria</taxon>
        <taxon>Pseudomonadati</taxon>
        <taxon>Pseudomonadota</taxon>
        <taxon>Gammaproteobacteria</taxon>
        <taxon>sulfur-oxidizing symbionts</taxon>
    </lineage>
</organism>
<reference evidence="8 9" key="1">
    <citation type="journal article" date="2000" name="Mar. Ecol. Prog. Ser.">
        <title>Phylogenetic characterization of endosymbionts in three hydrothermal vent mussels: influence on host distributions.</title>
        <authorList>
            <person name="Fujiwara Y."/>
            <person name="Takai K."/>
            <person name="Uematsu K."/>
            <person name="Tsuchida S."/>
            <person name="Hunt J.C."/>
            <person name="Hashimoto J."/>
        </authorList>
    </citation>
    <scope>NUCLEOTIDE SEQUENCE [LARGE SCALE GENOMIC DNA]</scope>
    <source>
        <strain evidence="8 9">Myojin Knoll</strain>
    </source>
</reference>
<dbReference type="SUPFAM" id="SSF56349">
    <property type="entry name" value="DNA breaking-rejoining enzymes"/>
    <property type="match status" value="1"/>
</dbReference>
<keyword evidence="9" id="KW-1185">Reference proteome</keyword>
<dbReference type="InterPro" id="IPR011946">
    <property type="entry name" value="Integrase_integron-type"/>
</dbReference>
<dbReference type="GO" id="GO:0006310">
    <property type="term" value="P:DNA recombination"/>
    <property type="evidence" value="ECO:0007669"/>
    <property type="project" value="UniProtKB-KW"/>
</dbReference>
<dbReference type="GO" id="GO:0015074">
    <property type="term" value="P:DNA integration"/>
    <property type="evidence" value="ECO:0007669"/>
    <property type="project" value="UniProtKB-KW"/>
</dbReference>
<dbReference type="Pfam" id="PF13495">
    <property type="entry name" value="Phage_int_SAM_4"/>
    <property type="match status" value="1"/>
</dbReference>
<dbReference type="InterPro" id="IPR004107">
    <property type="entry name" value="Integrase_SAM-like_N"/>
</dbReference>
<keyword evidence="3 5" id="KW-0238">DNA-binding</keyword>
<dbReference type="InterPro" id="IPR013762">
    <property type="entry name" value="Integrase-like_cat_sf"/>
</dbReference>
<keyword evidence="2" id="KW-0229">DNA integration</keyword>
<gene>
    <name evidence="8" type="ORF">BSEPE_1220</name>
</gene>
<evidence type="ECO:0000256" key="3">
    <source>
        <dbReference type="ARBA" id="ARBA00023125"/>
    </source>
</evidence>
<dbReference type="Pfam" id="PF00589">
    <property type="entry name" value="Phage_integrase"/>
    <property type="match status" value="1"/>
</dbReference>
<dbReference type="PANTHER" id="PTHR30349:SF64">
    <property type="entry name" value="PROPHAGE INTEGRASE INTD-RELATED"/>
    <property type="match status" value="1"/>
</dbReference>
<dbReference type="RefSeq" id="WP_066045191.1">
    <property type="nucleotide sequence ID" value="NZ_AP013042.1"/>
</dbReference>
<dbReference type="InterPro" id="IPR010998">
    <property type="entry name" value="Integrase_recombinase_N"/>
</dbReference>
<name>A0A0P0USH1_9GAMM</name>
<evidence type="ECO:0000259" key="7">
    <source>
        <dbReference type="PROSITE" id="PS51900"/>
    </source>
</evidence>
<dbReference type="PROSITE" id="PS51900">
    <property type="entry name" value="CB"/>
    <property type="match status" value="1"/>
</dbReference>
<dbReference type="KEGG" id="ebh:BSEPE_1220"/>
<sequence>MAKKLLEVVRDKIRLRHYSYQTEKTYLGWIKRYILFHDKKHPEKMGKIEIEAFLTDLAVNRKVSPSTQNQAFNALLFLYEKVLEISIKNENISALRAKTKIHIPAVLTKDEVKNVIFNSKGVYQLMLKLMYGCGLRMSELLRLRIKDIDFGFDKVYIWDGKSQEDRVLPLPQKIKEDLQIHIENVRKTHKQDTIDGFGYVNLPFALNKKYPNANTEFKWQYLFPMNAISQDPRGKRKIRYHVLSATFGRNIKTAARLAYIDKKISAHTFRHSYATHLLQNGIDIRTISGLLGHKNLQTTMIYTHIVKELNQNIVKSPLDF</sequence>
<evidence type="ECO:0000256" key="4">
    <source>
        <dbReference type="ARBA" id="ARBA00023172"/>
    </source>
</evidence>
<evidence type="ECO:0000313" key="8">
    <source>
        <dbReference type="EMBL" id="BAS68206.1"/>
    </source>
</evidence>
<evidence type="ECO:0000313" key="9">
    <source>
        <dbReference type="Proteomes" id="UP000067399"/>
    </source>
</evidence>
<protein>
    <submittedName>
        <fullName evidence="8">Integron integrase</fullName>
    </submittedName>
</protein>
<dbReference type="EMBL" id="AP013042">
    <property type="protein sequence ID" value="BAS68206.1"/>
    <property type="molecule type" value="Genomic_DNA"/>
</dbReference>
<accession>A0A0P0USH1</accession>
<proteinExistence type="inferred from homology"/>